<dbReference type="AlphaFoldDB" id="A0A7K1LMQ7"/>
<name>A0A7K1LMQ7_9FLAO</name>
<dbReference type="EMBL" id="VJVW01000002">
    <property type="protein sequence ID" value="MUP41800.1"/>
    <property type="molecule type" value="Genomic_DNA"/>
</dbReference>
<dbReference type="Proteomes" id="UP000460416">
    <property type="component" value="Unassembled WGS sequence"/>
</dbReference>
<proteinExistence type="predicted"/>
<protein>
    <submittedName>
        <fullName evidence="2">Polysaccharide pyruvyl transferase family protein</fullName>
    </submittedName>
</protein>
<evidence type="ECO:0000259" key="1">
    <source>
        <dbReference type="Pfam" id="PF04230"/>
    </source>
</evidence>
<evidence type="ECO:0000313" key="3">
    <source>
        <dbReference type="Proteomes" id="UP000460416"/>
    </source>
</evidence>
<reference evidence="2 3" key="1">
    <citation type="submission" date="2019-07" db="EMBL/GenBank/DDBJ databases">
        <title>Gramella aestuarii sp. nov., isolated from a tidal flat, and emended description of Gramella echinicola.</title>
        <authorList>
            <person name="Liu L."/>
        </authorList>
    </citation>
    <scope>NUCLEOTIDE SEQUENCE [LARGE SCALE GENOMIC DNA]</scope>
    <source>
        <strain evidence="2 3">BS12</strain>
    </source>
</reference>
<accession>A0A7K1LMQ7</accession>
<dbReference type="Pfam" id="PF04230">
    <property type="entry name" value="PS_pyruv_trans"/>
    <property type="match status" value="1"/>
</dbReference>
<gene>
    <name evidence="2" type="ORF">FLP08_04380</name>
</gene>
<feature type="domain" description="Polysaccharide pyruvyl transferase" evidence="1">
    <location>
        <begin position="43"/>
        <end position="186"/>
    </location>
</feature>
<sequence length="261" mass="30141">MGKQRENYGDLLSKYIVEKISEKTVEWVQPKKQSWFKRNKKNYLSTGSIIHHATEKSVVWGSGIIDNDQLISKATFLAVRGPQTRKYLLNFGYECPEVYGDPALLLPSIYNPNLPKRFSLGIIPHYQDYEMVREAYKNNSEIKVIDLMTNDIESVTDQILVCERTISSSLHGLIVSHAYAIPSLWVKFSNKIFGNDIKYYDYLQSVNVEFYEPIKSESAKGLREWMVLIESYPNLPRTKDIENIKEKLLESCPFTVIKGIL</sequence>
<evidence type="ECO:0000313" key="2">
    <source>
        <dbReference type="EMBL" id="MUP41800.1"/>
    </source>
</evidence>
<dbReference type="OrthoDB" id="9803627at2"/>
<organism evidence="2 3">
    <name type="scientific">Christiangramia aestuarii</name>
    <dbReference type="NCBI Taxonomy" id="1028746"/>
    <lineage>
        <taxon>Bacteria</taxon>
        <taxon>Pseudomonadati</taxon>
        <taxon>Bacteroidota</taxon>
        <taxon>Flavobacteriia</taxon>
        <taxon>Flavobacteriales</taxon>
        <taxon>Flavobacteriaceae</taxon>
        <taxon>Christiangramia</taxon>
    </lineage>
</organism>
<comment type="caution">
    <text evidence="2">The sequence shown here is derived from an EMBL/GenBank/DDBJ whole genome shotgun (WGS) entry which is preliminary data.</text>
</comment>
<dbReference type="GO" id="GO:0016740">
    <property type="term" value="F:transferase activity"/>
    <property type="evidence" value="ECO:0007669"/>
    <property type="project" value="UniProtKB-KW"/>
</dbReference>
<dbReference type="InterPro" id="IPR007345">
    <property type="entry name" value="Polysacch_pyruvyl_Trfase"/>
</dbReference>
<keyword evidence="2" id="KW-0808">Transferase</keyword>
<keyword evidence="3" id="KW-1185">Reference proteome</keyword>